<accession>A0A497XDR1</accession>
<comment type="caution">
    <text evidence="2">The sequence shown here is derived from an EMBL/GenBank/DDBJ whole genome shotgun (WGS) entry which is preliminary data.</text>
</comment>
<name>A0A497XDR1_9PROT</name>
<reference evidence="2 3" key="1">
    <citation type="submission" date="2018-10" db="EMBL/GenBank/DDBJ databases">
        <title>Genomic Encyclopedia of Type Strains, Phase IV (KMG-IV): sequencing the most valuable type-strain genomes for metagenomic binning, comparative biology and taxonomic classification.</title>
        <authorList>
            <person name="Goeker M."/>
        </authorList>
    </citation>
    <scope>NUCLEOTIDE SEQUENCE [LARGE SCALE GENOMIC DNA]</scope>
    <source>
        <strain evidence="2 3">DSM 26916</strain>
    </source>
</reference>
<dbReference type="RefSeq" id="WP_121241185.1">
    <property type="nucleotide sequence ID" value="NZ_BHVV01000006.1"/>
</dbReference>
<protein>
    <submittedName>
        <fullName evidence="2">Uncharacterized protein</fullName>
    </submittedName>
</protein>
<organism evidence="2 3">
    <name type="scientific">Sulfurisoma sediminicola</name>
    <dbReference type="NCBI Taxonomy" id="1381557"/>
    <lineage>
        <taxon>Bacteria</taxon>
        <taxon>Pseudomonadati</taxon>
        <taxon>Pseudomonadota</taxon>
        <taxon>Betaproteobacteria</taxon>
        <taxon>Nitrosomonadales</taxon>
        <taxon>Sterolibacteriaceae</taxon>
        <taxon>Sulfurisoma</taxon>
    </lineage>
</organism>
<dbReference type="AlphaFoldDB" id="A0A497XDR1"/>
<sequence length="253" mass="27134">MTNDPIKDSEISALYREGAKAEPPPVLDAAIRAAAHEALTERPAAALRPQPWWERWRLPVGVFATLVLTFSLTLLVERERARDIEPAPPAVPAPARVDEPAAEKSPPAVADEAQPQRVAPPPQKSAPAIRRDALPQRSRSAEAAAPAATAPEPISPPVLGGAAAPAAAEQRSSVETLQARPAAEGAMADRVAPAAVQMKREAKAAAPAARSPEAWLEEIRRLRREGRAAEAQAQLEEFRRAHPDFVLPDDLKR</sequence>
<gene>
    <name evidence="2" type="ORF">DFR35_1487</name>
</gene>
<evidence type="ECO:0000313" key="3">
    <source>
        <dbReference type="Proteomes" id="UP000268908"/>
    </source>
</evidence>
<proteinExistence type="predicted"/>
<keyword evidence="3" id="KW-1185">Reference proteome</keyword>
<feature type="region of interest" description="Disordered" evidence="1">
    <location>
        <begin position="86"/>
        <end position="191"/>
    </location>
</feature>
<dbReference type="Proteomes" id="UP000268908">
    <property type="component" value="Unassembled WGS sequence"/>
</dbReference>
<evidence type="ECO:0000313" key="2">
    <source>
        <dbReference type="EMBL" id="RLJ64839.1"/>
    </source>
</evidence>
<evidence type="ECO:0000256" key="1">
    <source>
        <dbReference type="SAM" id="MobiDB-lite"/>
    </source>
</evidence>
<dbReference type="EMBL" id="RCCI01000005">
    <property type="protein sequence ID" value="RLJ64839.1"/>
    <property type="molecule type" value="Genomic_DNA"/>
</dbReference>
<feature type="compositionally biased region" description="Low complexity" evidence="1">
    <location>
        <begin position="141"/>
        <end position="152"/>
    </location>
</feature>